<dbReference type="SUPFAM" id="SSF69796">
    <property type="entry name" value="Thymidylate synthase-complementing protein Thy1"/>
    <property type="match status" value="1"/>
</dbReference>
<accession>A0A2S6NJL9</accession>
<organism evidence="2 3">
    <name type="scientific">Rhodopila globiformis</name>
    <name type="common">Rhodopseudomonas globiformis</name>
    <dbReference type="NCBI Taxonomy" id="1071"/>
    <lineage>
        <taxon>Bacteria</taxon>
        <taxon>Pseudomonadati</taxon>
        <taxon>Pseudomonadota</taxon>
        <taxon>Alphaproteobacteria</taxon>
        <taxon>Acetobacterales</taxon>
        <taxon>Acetobacteraceae</taxon>
        <taxon>Rhodopila</taxon>
    </lineage>
</organism>
<keyword evidence="1" id="KW-0521">NADP</keyword>
<dbReference type="AlphaFoldDB" id="A0A2S6NJL9"/>
<dbReference type="PROSITE" id="PS51331">
    <property type="entry name" value="THYX"/>
    <property type="match status" value="1"/>
</dbReference>
<protein>
    <recommendedName>
        <fullName evidence="1">Flavin-dependent thymidylate synthase</fullName>
        <shortName evidence="1">FDTS</shortName>
        <ecNumber evidence="1">2.1.1.148</ecNumber>
    </recommendedName>
    <alternativeName>
        <fullName evidence="1">FAD-dependent thymidylate synthase</fullName>
    </alternativeName>
    <alternativeName>
        <fullName evidence="1">Thymidylate synthase ThyX</fullName>
        <shortName evidence="1">TS</shortName>
        <shortName evidence="1">TSase</shortName>
    </alternativeName>
</protein>
<comment type="similarity">
    <text evidence="1">Belongs to the thymidylate synthase ThyX family.</text>
</comment>
<dbReference type="GO" id="GO:0032259">
    <property type="term" value="P:methylation"/>
    <property type="evidence" value="ECO:0007669"/>
    <property type="project" value="UniProtKB-KW"/>
</dbReference>
<dbReference type="GO" id="GO:0006231">
    <property type="term" value="P:dTMP biosynthetic process"/>
    <property type="evidence" value="ECO:0007669"/>
    <property type="project" value="UniProtKB-UniRule"/>
</dbReference>
<keyword evidence="1" id="KW-0489">Methyltransferase</keyword>
<keyword evidence="1" id="KW-0808">Transferase</keyword>
<comment type="pathway">
    <text evidence="1">Pyrimidine metabolism; dTTP biosynthesis.</text>
</comment>
<dbReference type="OrthoDB" id="9774464at2"/>
<keyword evidence="1" id="KW-0545">Nucleotide biosynthesis</keyword>
<dbReference type="EC" id="2.1.1.148" evidence="1"/>
<feature type="binding site" evidence="1">
    <location>
        <position position="227"/>
    </location>
    <ligand>
        <name>dUMP</name>
        <dbReference type="ChEBI" id="CHEBI:246422"/>
        <note>ligand shared between dimeric partners</note>
    </ligand>
</feature>
<comment type="caution">
    <text evidence="2">The sequence shown here is derived from an EMBL/GenBank/DDBJ whole genome shotgun (WGS) entry which is preliminary data.</text>
</comment>
<dbReference type="EMBL" id="NHRY01000080">
    <property type="protein sequence ID" value="PPQ35048.1"/>
    <property type="molecule type" value="Genomic_DNA"/>
</dbReference>
<dbReference type="GO" id="GO:0070402">
    <property type="term" value="F:NADPH binding"/>
    <property type="evidence" value="ECO:0007669"/>
    <property type="project" value="TreeGrafter"/>
</dbReference>
<feature type="binding site" evidence="1">
    <location>
        <position position="222"/>
    </location>
    <ligand>
        <name>FAD</name>
        <dbReference type="ChEBI" id="CHEBI:57692"/>
        <note>ligand shared between neighboring subunits</note>
    </ligand>
</feature>
<dbReference type="PANTHER" id="PTHR34934:SF1">
    <property type="entry name" value="FLAVIN-DEPENDENT THYMIDYLATE SYNTHASE"/>
    <property type="match status" value="1"/>
</dbReference>
<reference evidence="2 3" key="1">
    <citation type="journal article" date="2018" name="Arch. Microbiol.">
        <title>New insights into the metabolic potential of the phototrophic purple bacterium Rhodopila globiformis DSM 161(T) from its draft genome sequence and evidence for a vanadium-dependent nitrogenase.</title>
        <authorList>
            <person name="Imhoff J.F."/>
            <person name="Rahn T."/>
            <person name="Kunzel S."/>
            <person name="Neulinger S.C."/>
        </authorList>
    </citation>
    <scope>NUCLEOTIDE SEQUENCE [LARGE SCALE GENOMIC DNA]</scope>
    <source>
        <strain evidence="2 3">DSM 161</strain>
    </source>
</reference>
<dbReference type="UniPathway" id="UPA00575"/>
<evidence type="ECO:0000313" key="2">
    <source>
        <dbReference type="EMBL" id="PPQ35048.1"/>
    </source>
</evidence>
<feature type="binding site" description="in other chain" evidence="1">
    <location>
        <begin position="119"/>
        <end position="123"/>
    </location>
    <ligand>
        <name>dUMP</name>
        <dbReference type="ChEBI" id="CHEBI:246422"/>
        <note>ligand shared between dimeric partners</note>
    </ligand>
</feature>
<comment type="catalytic activity">
    <reaction evidence="1">
        <text>dUMP + (6R)-5,10-methylene-5,6,7,8-tetrahydrofolate + NADPH + H(+) = dTMP + (6S)-5,6,7,8-tetrahydrofolate + NADP(+)</text>
        <dbReference type="Rhea" id="RHEA:29043"/>
        <dbReference type="ChEBI" id="CHEBI:15378"/>
        <dbReference type="ChEBI" id="CHEBI:15636"/>
        <dbReference type="ChEBI" id="CHEBI:57453"/>
        <dbReference type="ChEBI" id="CHEBI:57783"/>
        <dbReference type="ChEBI" id="CHEBI:58349"/>
        <dbReference type="ChEBI" id="CHEBI:63528"/>
        <dbReference type="ChEBI" id="CHEBI:246422"/>
        <dbReference type="EC" id="2.1.1.148"/>
    </reaction>
</comment>
<dbReference type="RefSeq" id="WP_104518537.1">
    <property type="nucleotide sequence ID" value="NZ_NHRY01000080.1"/>
</dbReference>
<keyword evidence="1" id="KW-0274">FAD</keyword>
<feature type="binding site" evidence="1">
    <location>
        <begin position="111"/>
        <end position="113"/>
    </location>
    <ligand>
        <name>FAD</name>
        <dbReference type="ChEBI" id="CHEBI:57692"/>
        <note>ligand shared between neighboring subunits</note>
    </ligand>
</feature>
<dbReference type="CDD" id="cd20175">
    <property type="entry name" value="ThyX"/>
    <property type="match status" value="1"/>
</dbReference>
<dbReference type="GO" id="GO:0050797">
    <property type="term" value="F:thymidylate synthase (FAD) activity"/>
    <property type="evidence" value="ECO:0007669"/>
    <property type="project" value="UniProtKB-UniRule"/>
</dbReference>
<dbReference type="GO" id="GO:0004799">
    <property type="term" value="F:thymidylate synthase activity"/>
    <property type="evidence" value="ECO:0007669"/>
    <property type="project" value="TreeGrafter"/>
</dbReference>
<dbReference type="InterPro" id="IPR036098">
    <property type="entry name" value="Thymidylate_synthase_ThyX_sf"/>
</dbReference>
<evidence type="ECO:0000313" key="3">
    <source>
        <dbReference type="Proteomes" id="UP000239724"/>
    </source>
</evidence>
<dbReference type="Pfam" id="PF02511">
    <property type="entry name" value="Thy1"/>
    <property type="match status" value="1"/>
</dbReference>
<keyword evidence="3" id="KW-1185">Reference proteome</keyword>
<feature type="binding site" evidence="1">
    <location>
        <begin position="108"/>
        <end position="111"/>
    </location>
    <ligand>
        <name>dUMP</name>
        <dbReference type="ChEBI" id="CHEBI:246422"/>
        <note>ligand shared between dimeric partners</note>
    </ligand>
</feature>
<comment type="subunit">
    <text evidence="1">Homotetramer.</text>
</comment>
<dbReference type="GO" id="GO:0050660">
    <property type="term" value="F:flavin adenine dinucleotide binding"/>
    <property type="evidence" value="ECO:0007669"/>
    <property type="project" value="UniProtKB-UniRule"/>
</dbReference>
<dbReference type="Proteomes" id="UP000239724">
    <property type="component" value="Unassembled WGS sequence"/>
</dbReference>
<evidence type="ECO:0000256" key="1">
    <source>
        <dbReference type="HAMAP-Rule" id="MF_01408"/>
    </source>
</evidence>
<proteinExistence type="inferred from homology"/>
<feature type="binding site" description="in other chain" evidence="1">
    <location>
        <position position="200"/>
    </location>
    <ligand>
        <name>dUMP</name>
        <dbReference type="ChEBI" id="CHEBI:246422"/>
        <note>ligand shared between dimeric partners</note>
    </ligand>
</feature>
<feature type="binding site" evidence="1">
    <location>
        <begin position="216"/>
        <end position="218"/>
    </location>
    <ligand>
        <name>FAD</name>
        <dbReference type="ChEBI" id="CHEBI:57692"/>
        <note>ligand shared between neighboring subunits</note>
    </ligand>
</feature>
<gene>
    <name evidence="1" type="primary">thyX</name>
    <name evidence="2" type="ORF">CCS01_09120</name>
</gene>
<name>A0A2S6NJL9_RHOGL</name>
<feature type="active site" description="Involved in ionization of N3 of dUMP, leading to its activation" evidence="1">
    <location>
        <position position="227"/>
    </location>
</feature>
<feature type="binding site" evidence="1">
    <location>
        <position position="119"/>
    </location>
    <ligand>
        <name>FAD</name>
        <dbReference type="ChEBI" id="CHEBI:57692"/>
        <note>ligand shared between neighboring subunits</note>
    </ligand>
</feature>
<keyword evidence="1" id="KW-0285">Flavoprotein</keyword>
<dbReference type="HAMAP" id="MF_01408">
    <property type="entry name" value="ThyX"/>
    <property type="match status" value="1"/>
</dbReference>
<feature type="binding site" evidence="1">
    <location>
        <position position="88"/>
    </location>
    <ligand>
        <name>FAD</name>
        <dbReference type="ChEBI" id="CHEBI:57692"/>
        <note>ligand shared between neighboring subunits</note>
    </ligand>
</feature>
<dbReference type="GO" id="GO:0006235">
    <property type="term" value="P:dTTP biosynthetic process"/>
    <property type="evidence" value="ECO:0007669"/>
    <property type="project" value="UniProtKB-UniRule"/>
</dbReference>
<dbReference type="Gene3D" id="3.30.1360.170">
    <property type="match status" value="1"/>
</dbReference>
<comment type="cofactor">
    <cofactor evidence="1">
        <name>FAD</name>
        <dbReference type="ChEBI" id="CHEBI:57692"/>
    </cofactor>
    <text evidence="1">Binds 4 FAD per tetramer. Each FAD binding site is formed by three monomers.</text>
</comment>
<dbReference type="NCBIfam" id="TIGR02170">
    <property type="entry name" value="thyX"/>
    <property type="match status" value="1"/>
</dbReference>
<dbReference type="InterPro" id="IPR003669">
    <property type="entry name" value="Thymidylate_synthase_ThyX"/>
</dbReference>
<comment type="function">
    <text evidence="1">Catalyzes the reductive methylation of 2'-deoxyuridine-5'-monophosphate (dUMP) to 2'-deoxythymidine-5'-monophosphate (dTMP) while utilizing 5,10-methylenetetrahydrofolate (mTHF) as the methyl donor, and NADPH and FADH(2) as the reductant.</text>
</comment>
<sequence>MADDLQRQEIADARASAAETIRPTVPALEAMLFQAFPVLDHGFVRVIDYMGDDSAIVQAARVSYGRGTKRVQEDAGLIRYLMRHRHTTPFEMCDIKFHVKLPIFVARQWIRHRTASVNEYSARYSILDNEFYIPAPGNLAAQSATNRQGRGEVLDGAEAAEVLDLLRSDAERCYAHYAQMLNEGDDADPTRRGLARELARMNLTLNTYTQWYWKTNLHNLFHFLSLRADSHAQYEIRVYAETMLRITEAWVPIACAAFRDYRLGAVTLSAQMVAVLQRMLAGEAVTQETSGLNRREWTEFTACFPR</sequence>
<dbReference type="PANTHER" id="PTHR34934">
    <property type="entry name" value="FLAVIN-DEPENDENT THYMIDYLATE SYNTHASE"/>
    <property type="match status" value="1"/>
</dbReference>